<reference evidence="1 2" key="1">
    <citation type="submission" date="2020-08" db="EMBL/GenBank/DDBJ databases">
        <title>Genomic Encyclopedia of Type Strains, Phase IV (KMG-IV): sequencing the most valuable type-strain genomes for metagenomic binning, comparative biology and taxonomic classification.</title>
        <authorList>
            <person name="Goeker M."/>
        </authorList>
    </citation>
    <scope>NUCLEOTIDE SEQUENCE [LARGE SCALE GENOMIC DNA]</scope>
    <source>
        <strain evidence="1 2">DSM 106146</strain>
    </source>
</reference>
<proteinExistence type="predicted"/>
<dbReference type="Proteomes" id="UP000543642">
    <property type="component" value="Unassembled WGS sequence"/>
</dbReference>
<gene>
    <name evidence="1" type="ORF">HNP82_002260</name>
</gene>
<dbReference type="RefSeq" id="WP_183774659.1">
    <property type="nucleotide sequence ID" value="NZ_JACHFW010000009.1"/>
</dbReference>
<protein>
    <submittedName>
        <fullName evidence="1">Uncharacterized protein</fullName>
    </submittedName>
</protein>
<evidence type="ECO:0000313" key="1">
    <source>
        <dbReference type="EMBL" id="MBB5265121.1"/>
    </source>
</evidence>
<comment type="caution">
    <text evidence="1">The sequence shown here is derived from an EMBL/GenBank/DDBJ whole genome shotgun (WGS) entry which is preliminary data.</text>
</comment>
<evidence type="ECO:0000313" key="2">
    <source>
        <dbReference type="Proteomes" id="UP000543642"/>
    </source>
</evidence>
<dbReference type="AlphaFoldDB" id="A0A7W8M682"/>
<keyword evidence="2" id="KW-1185">Reference proteome</keyword>
<dbReference type="EMBL" id="JACHFW010000009">
    <property type="protein sequence ID" value="MBB5265121.1"/>
    <property type="molecule type" value="Genomic_DNA"/>
</dbReference>
<accession>A0A7W8M682</accession>
<name>A0A7W8M682_9FIRM</name>
<sequence length="175" mass="19749">MTIWEFAEYIAKKTDAMVARRFGVTRVEASGSPRSPVIHIVNKDFNMDRTVPAEGPYEDFETNKETQADTYAEALAFEIEYALFDALILNHDLSKYKDFNRAGELLYTKLLDVERSQGIMEGVLGRKVDDYSVMVLYIHDGMTKTMVNEALVKAWGRSPAALFIKASENSGKYTG</sequence>
<organism evidence="1 2">
    <name type="scientific">Catenibacillus scindens</name>
    <dbReference type="NCBI Taxonomy" id="673271"/>
    <lineage>
        <taxon>Bacteria</taxon>
        <taxon>Bacillati</taxon>
        <taxon>Bacillota</taxon>
        <taxon>Clostridia</taxon>
        <taxon>Lachnospirales</taxon>
        <taxon>Lachnospiraceae</taxon>
        <taxon>Catenibacillus</taxon>
    </lineage>
</organism>